<comment type="caution">
    <text evidence="7">The sequence shown here is derived from an EMBL/GenBank/DDBJ whole genome shotgun (WGS) entry which is preliminary data.</text>
</comment>
<keyword evidence="8" id="KW-1185">Reference proteome</keyword>
<proteinExistence type="inferred from homology"/>
<evidence type="ECO:0000259" key="6">
    <source>
        <dbReference type="Pfam" id="PF05050"/>
    </source>
</evidence>
<name>A0ABN9R795_9DINO</name>
<comment type="similarity">
    <text evidence="4">Belongs to the class I-like SAM-binding methyltransferase superfamily. Cation-dependent O-methyltransferase family.</text>
</comment>
<dbReference type="PANTHER" id="PTHR34203:SF15">
    <property type="entry name" value="SLL1173 PROTEIN"/>
    <property type="match status" value="1"/>
</dbReference>
<evidence type="ECO:0000256" key="1">
    <source>
        <dbReference type="ARBA" id="ARBA00022603"/>
    </source>
</evidence>
<organism evidence="7 8">
    <name type="scientific">Prorocentrum cordatum</name>
    <dbReference type="NCBI Taxonomy" id="2364126"/>
    <lineage>
        <taxon>Eukaryota</taxon>
        <taxon>Sar</taxon>
        <taxon>Alveolata</taxon>
        <taxon>Dinophyceae</taxon>
        <taxon>Prorocentrales</taxon>
        <taxon>Prorocentraceae</taxon>
        <taxon>Prorocentrum</taxon>
    </lineage>
</organism>
<evidence type="ECO:0000256" key="2">
    <source>
        <dbReference type="ARBA" id="ARBA00022679"/>
    </source>
</evidence>
<sequence>EPRAPAADGDEEARGAPRPGRARPALEAAEGGPGPAMREVVCADALEWLPRPGSLPDGSLVLTSLPDAWSVRGLPDGVRAGGRRRIAPAPRCLGDAPKDQTAAQAAGLGGLVPGRRARGAPRAAHWGRGGVLPDGRAAPGGGAAGEQELPGTAGRLGGAGRVPALAQGGPLRQRRQALGLRPAVHPLAVPGAQRRAPGRGVARRPGGLREQHTRRCGARAQAPAATEQRAVMGVNATLLVLKWAMRRIAGLRLVVDPFCGAGTTLAVANFLGLRALGVDLSPRRVKQAAALDVSELLTRERRATDGPEDGPAASARHPGSLGSSAGSTGLCTVHDADADDNQRTQYRFVPDPVPETFHDVQHTVDGLAHGRLSRDSNGSRDSRGSKIVPLTEIGLRGGRNVTIMGYVSKRDRGISGELARGGGDWESHILSSLCDPWHEEGARGGHFLDVGANIGTYTLPMADCIRGSGSVISVEGMPSIAEHLRAGIVENKAENVVLYNYAIGGDTPENSVVMQLDGKNKGGSHITGNKPGASGVYTVEVPLTTLDSMLHQDPRMRAILSAKVDIEGNEGRMLRGAEELFSKYPPCYLCIELVPEWLNSTGTPVEVILPMLKDYGYRGVPETEWFLHSSWRAKTIRLHQKAHRAWVASLREVTALDVCDASEVGKAATERRSCFPDVWTWPRAAMAELASLASGASPHQTSQGGAWAPPQQQSAPDELRKAVAAEDWARNYTESIRGIRMQADWSAGPERCAMLQAIAATSRARRVLEVGSFCGAAALALAEALPEGGEVLSLELDEYAVDFAKRFQTRSPFGHKIKHMVGPAETSLKELAEKAVDGKPFDLVVLDADKERMEMYLDLLRNTPGMLSEDSVVCIDLTPFKGQPPLRYQKYGFPYLEEGSGQKAIDALRARMAAEPDVAAYEFGQMMVVQRRRN</sequence>
<dbReference type="CDD" id="cd02440">
    <property type="entry name" value="AdoMet_MTases"/>
    <property type="match status" value="2"/>
</dbReference>
<dbReference type="InterPro" id="IPR029063">
    <property type="entry name" value="SAM-dependent_MTases_sf"/>
</dbReference>
<protein>
    <recommendedName>
        <fullName evidence="6">Methyltransferase FkbM domain-containing protein</fullName>
    </recommendedName>
</protein>
<dbReference type="PROSITE" id="PS51682">
    <property type="entry name" value="SAM_OMT_I"/>
    <property type="match status" value="1"/>
</dbReference>
<evidence type="ECO:0000256" key="4">
    <source>
        <dbReference type="ARBA" id="ARBA00023453"/>
    </source>
</evidence>
<dbReference type="InterPro" id="IPR006342">
    <property type="entry name" value="FkbM_mtfrase"/>
</dbReference>
<dbReference type="SUPFAM" id="SSF53335">
    <property type="entry name" value="S-adenosyl-L-methionine-dependent methyltransferases"/>
    <property type="match status" value="3"/>
</dbReference>
<dbReference type="InterPro" id="IPR052514">
    <property type="entry name" value="SAM-dependent_MTase"/>
</dbReference>
<dbReference type="NCBIfam" id="TIGR01444">
    <property type="entry name" value="fkbM_fam"/>
    <property type="match status" value="1"/>
</dbReference>
<feature type="compositionally biased region" description="Low complexity" evidence="5">
    <location>
        <begin position="319"/>
        <end position="330"/>
    </location>
</feature>
<keyword evidence="1" id="KW-0489">Methyltransferase</keyword>
<evidence type="ECO:0000313" key="8">
    <source>
        <dbReference type="Proteomes" id="UP001189429"/>
    </source>
</evidence>
<dbReference type="EMBL" id="CAUYUJ010005720">
    <property type="protein sequence ID" value="CAK0814722.1"/>
    <property type="molecule type" value="Genomic_DNA"/>
</dbReference>
<feature type="region of interest" description="Disordered" evidence="5">
    <location>
        <begin position="299"/>
        <end position="335"/>
    </location>
</feature>
<feature type="region of interest" description="Disordered" evidence="5">
    <location>
        <begin position="1"/>
        <end position="36"/>
    </location>
</feature>
<gene>
    <name evidence="7" type="ORF">PCOR1329_LOCUS18242</name>
</gene>
<feature type="region of interest" description="Disordered" evidence="5">
    <location>
        <begin position="111"/>
        <end position="146"/>
    </location>
</feature>
<feature type="compositionally biased region" description="Low complexity" evidence="5">
    <location>
        <begin position="16"/>
        <end position="36"/>
    </location>
</feature>
<dbReference type="Pfam" id="PF05050">
    <property type="entry name" value="Methyltransf_21"/>
    <property type="match status" value="1"/>
</dbReference>
<reference evidence="7" key="1">
    <citation type="submission" date="2023-10" db="EMBL/GenBank/DDBJ databases">
        <authorList>
            <person name="Chen Y."/>
            <person name="Shah S."/>
            <person name="Dougan E. K."/>
            <person name="Thang M."/>
            <person name="Chan C."/>
        </authorList>
    </citation>
    <scope>NUCLEOTIDE SEQUENCE [LARGE SCALE GENOMIC DNA]</scope>
</reference>
<evidence type="ECO:0000313" key="7">
    <source>
        <dbReference type="EMBL" id="CAK0814722.1"/>
    </source>
</evidence>
<accession>A0ABN9R795</accession>
<dbReference type="InterPro" id="IPR002935">
    <property type="entry name" value="SAM_O-MeTrfase"/>
</dbReference>
<keyword evidence="3" id="KW-0949">S-adenosyl-L-methionine</keyword>
<feature type="domain" description="Methyltransferase FkbM" evidence="6">
    <location>
        <begin position="449"/>
        <end position="618"/>
    </location>
</feature>
<dbReference type="Pfam" id="PF01596">
    <property type="entry name" value="Methyltransf_3"/>
    <property type="match status" value="1"/>
</dbReference>
<keyword evidence="2" id="KW-0808">Transferase</keyword>
<dbReference type="Gene3D" id="3.40.50.150">
    <property type="entry name" value="Vaccinia Virus protein VP39"/>
    <property type="match status" value="3"/>
</dbReference>
<dbReference type="Proteomes" id="UP001189429">
    <property type="component" value="Unassembled WGS sequence"/>
</dbReference>
<evidence type="ECO:0000256" key="3">
    <source>
        <dbReference type="ARBA" id="ARBA00022691"/>
    </source>
</evidence>
<feature type="region of interest" description="Disordered" evidence="5">
    <location>
        <begin position="191"/>
        <end position="211"/>
    </location>
</feature>
<feature type="compositionally biased region" description="Polar residues" evidence="5">
    <location>
        <begin position="697"/>
        <end position="715"/>
    </location>
</feature>
<feature type="non-terminal residue" evidence="7">
    <location>
        <position position="1"/>
    </location>
</feature>
<evidence type="ECO:0000256" key="5">
    <source>
        <dbReference type="SAM" id="MobiDB-lite"/>
    </source>
</evidence>
<dbReference type="PANTHER" id="PTHR34203">
    <property type="entry name" value="METHYLTRANSFERASE, FKBM FAMILY PROTEIN"/>
    <property type="match status" value="1"/>
</dbReference>
<feature type="region of interest" description="Disordered" evidence="5">
    <location>
        <begin position="692"/>
        <end position="716"/>
    </location>
</feature>
<feature type="compositionally biased region" description="Gly residues" evidence="5">
    <location>
        <begin position="127"/>
        <end position="144"/>
    </location>
</feature>
<feature type="compositionally biased region" description="Low complexity" evidence="5">
    <location>
        <begin position="191"/>
        <end position="205"/>
    </location>
</feature>